<sequence length="50" mass="5671">LNVDVEKKVHVLVGQLMAIWRTDCKYCCLYDETCKDCPNHINYGLGSPAL</sequence>
<accession>X0WJL5</accession>
<dbReference type="AlphaFoldDB" id="X0WJL5"/>
<proteinExistence type="predicted"/>
<feature type="non-terminal residue" evidence="1">
    <location>
        <position position="1"/>
    </location>
</feature>
<protein>
    <submittedName>
        <fullName evidence="1">Uncharacterized protein</fullName>
    </submittedName>
</protein>
<organism evidence="1">
    <name type="scientific">marine sediment metagenome</name>
    <dbReference type="NCBI Taxonomy" id="412755"/>
    <lineage>
        <taxon>unclassified sequences</taxon>
        <taxon>metagenomes</taxon>
        <taxon>ecological metagenomes</taxon>
    </lineage>
</organism>
<dbReference type="EMBL" id="BARS01045299">
    <property type="protein sequence ID" value="GAG31154.1"/>
    <property type="molecule type" value="Genomic_DNA"/>
</dbReference>
<gene>
    <name evidence="1" type="ORF">S01H1_68313</name>
</gene>
<reference evidence="1" key="1">
    <citation type="journal article" date="2014" name="Front. Microbiol.">
        <title>High frequency of phylogenetically diverse reductive dehalogenase-homologous genes in deep subseafloor sedimentary metagenomes.</title>
        <authorList>
            <person name="Kawai M."/>
            <person name="Futagami T."/>
            <person name="Toyoda A."/>
            <person name="Takaki Y."/>
            <person name="Nishi S."/>
            <person name="Hori S."/>
            <person name="Arai W."/>
            <person name="Tsubouchi T."/>
            <person name="Morono Y."/>
            <person name="Uchiyama I."/>
            <person name="Ito T."/>
            <person name="Fujiyama A."/>
            <person name="Inagaki F."/>
            <person name="Takami H."/>
        </authorList>
    </citation>
    <scope>NUCLEOTIDE SEQUENCE</scope>
    <source>
        <strain evidence="1">Expedition CK06-06</strain>
    </source>
</reference>
<comment type="caution">
    <text evidence="1">The sequence shown here is derived from an EMBL/GenBank/DDBJ whole genome shotgun (WGS) entry which is preliminary data.</text>
</comment>
<evidence type="ECO:0000313" key="1">
    <source>
        <dbReference type="EMBL" id="GAG31154.1"/>
    </source>
</evidence>
<name>X0WJL5_9ZZZZ</name>